<name>A0ACB9FSE6_9ASTR</name>
<accession>A0ACB9FSE6</accession>
<keyword evidence="2" id="KW-1185">Reference proteome</keyword>
<dbReference type="EMBL" id="CM042033">
    <property type="protein sequence ID" value="KAI3774064.1"/>
    <property type="molecule type" value="Genomic_DNA"/>
</dbReference>
<sequence>MAVTSKASANTFVSGEDPLLPHLWSIKAALEKLELSKTDEDDVYELVYHCIQTFKHHSDYRNDIRFLKIWLIYIDFSPDHKAVFREIEQLKICLDKSLLYESYALVLEAMGMMGEAHLVYQSGISRNAEPIGRLKKAHGCFLERMHAVVDACSPPKMDGENGYVNPWSISVIKNQLQKMNAQISKYQGYHASSKCYSGKVALSSLHKSVRNKIIEIGGKKYQIKGCAGKGGFAQVYKACINGNADEVVALKIQKPPFPWEFYMYRQLDKRIQENERMCYGYAHRLHLYSDYSILVSDFLAHGTLLDAINTNVCTGVSMDEVLCIHYTIEMLSMLENLHGNGIIHGDFKPDNLLMRYARGDLTKDGFETRSGPWHEQGLCLVDWGRGIDLQLFPNNVKFNGDCRTSGFRCVQMQESKPWTYQVDTYGLCVIVHLMLHNTYMEIDKKPSPNAPGGYSYQAKSPFKRYQKVDLWKKLFTDLLNNDNDEEHLKILGSLRKSFQDYMCSNPHLIKQLKQSLAKQRISMCGKKYQIKGCAGKGGFAQVYKACINGNADEVVALKIQKPPFPWEFYMYRQLDKRIQENEVKLLLHLYSDYSILVSDFLAHGTLLDAINTNVCTGVSMDEALCIHYTIEMLSMLENLHGNGIIHGDFKPDNLLMRYARGDPTKDGFETRSGLWHEQGLCLVDWGRGIDLQLFPNNVDTYGLCVIVHLMLHNTYMEIDKKPSPNAPGGYSYQAKSPFKRYQKVDLWKKLFTDLLNNDNDEEHLKILGSLRKSFQDYMCSNPHLIKQLKQSLAKQRISMCSY</sequence>
<evidence type="ECO:0000313" key="2">
    <source>
        <dbReference type="Proteomes" id="UP001056120"/>
    </source>
</evidence>
<organism evidence="1 2">
    <name type="scientific">Smallanthus sonchifolius</name>
    <dbReference type="NCBI Taxonomy" id="185202"/>
    <lineage>
        <taxon>Eukaryota</taxon>
        <taxon>Viridiplantae</taxon>
        <taxon>Streptophyta</taxon>
        <taxon>Embryophyta</taxon>
        <taxon>Tracheophyta</taxon>
        <taxon>Spermatophyta</taxon>
        <taxon>Magnoliopsida</taxon>
        <taxon>eudicotyledons</taxon>
        <taxon>Gunneridae</taxon>
        <taxon>Pentapetalae</taxon>
        <taxon>asterids</taxon>
        <taxon>campanulids</taxon>
        <taxon>Asterales</taxon>
        <taxon>Asteraceae</taxon>
        <taxon>Asteroideae</taxon>
        <taxon>Heliantheae alliance</taxon>
        <taxon>Millerieae</taxon>
        <taxon>Smallanthus</taxon>
    </lineage>
</organism>
<reference evidence="2" key="1">
    <citation type="journal article" date="2022" name="Mol. Ecol. Resour.">
        <title>The genomes of chicory, endive, great burdock and yacon provide insights into Asteraceae palaeo-polyploidization history and plant inulin production.</title>
        <authorList>
            <person name="Fan W."/>
            <person name="Wang S."/>
            <person name="Wang H."/>
            <person name="Wang A."/>
            <person name="Jiang F."/>
            <person name="Liu H."/>
            <person name="Zhao H."/>
            <person name="Xu D."/>
            <person name="Zhang Y."/>
        </authorList>
    </citation>
    <scope>NUCLEOTIDE SEQUENCE [LARGE SCALE GENOMIC DNA]</scope>
    <source>
        <strain evidence="2">cv. Yunnan</strain>
    </source>
</reference>
<gene>
    <name evidence="1" type="ORF">L1987_48607</name>
</gene>
<reference evidence="1 2" key="2">
    <citation type="journal article" date="2022" name="Mol. Ecol. Resour.">
        <title>The genomes of chicory, endive, great burdock and yacon provide insights into Asteraceae paleo-polyploidization history and plant inulin production.</title>
        <authorList>
            <person name="Fan W."/>
            <person name="Wang S."/>
            <person name="Wang H."/>
            <person name="Wang A."/>
            <person name="Jiang F."/>
            <person name="Liu H."/>
            <person name="Zhao H."/>
            <person name="Xu D."/>
            <person name="Zhang Y."/>
        </authorList>
    </citation>
    <scope>NUCLEOTIDE SEQUENCE [LARGE SCALE GENOMIC DNA]</scope>
    <source>
        <strain evidence="2">cv. Yunnan</strain>
        <tissue evidence="1">Leaves</tissue>
    </source>
</reference>
<dbReference type="Proteomes" id="UP001056120">
    <property type="component" value="Linkage Group LG16"/>
</dbReference>
<comment type="caution">
    <text evidence="1">The sequence shown here is derived from an EMBL/GenBank/DDBJ whole genome shotgun (WGS) entry which is preliminary data.</text>
</comment>
<proteinExistence type="predicted"/>
<protein>
    <submittedName>
        <fullName evidence="1">Uncharacterized protein</fullName>
    </submittedName>
</protein>
<evidence type="ECO:0000313" key="1">
    <source>
        <dbReference type="EMBL" id="KAI3774064.1"/>
    </source>
</evidence>